<dbReference type="Proteomes" id="UP001199355">
    <property type="component" value="Unassembled WGS sequence"/>
</dbReference>
<evidence type="ECO:0000313" key="1">
    <source>
        <dbReference type="EMBL" id="MCC2168942.1"/>
    </source>
</evidence>
<proteinExistence type="predicted"/>
<reference evidence="1 2" key="1">
    <citation type="submission" date="2021-10" db="EMBL/GenBank/DDBJ databases">
        <title>Anaerobic single-cell dispensing facilitates the cultivation of human gut bacteria.</title>
        <authorList>
            <person name="Afrizal A."/>
        </authorList>
    </citation>
    <scope>NUCLEOTIDE SEQUENCE [LARGE SCALE GENOMIC DNA]</scope>
    <source>
        <strain evidence="1 2">CLA-AA-H244</strain>
    </source>
</reference>
<name>A0AAE3B080_9FIRM</name>
<organism evidence="1 2">
    <name type="scientific">Gallintestinimicrobium propionicum</name>
    <dbReference type="NCBI Taxonomy" id="2981770"/>
    <lineage>
        <taxon>Bacteria</taxon>
        <taxon>Bacillati</taxon>
        <taxon>Bacillota</taxon>
        <taxon>Clostridia</taxon>
        <taxon>Lachnospirales</taxon>
        <taxon>Lachnospiraceae</taxon>
        <taxon>Gallintestinimicrobium</taxon>
    </lineage>
</organism>
<dbReference type="AlphaFoldDB" id="A0AAE3B080"/>
<sequence>MMNVSERQKMETINTPYDDTFRTLLQDCPELVVPLINELFGTNYTGREVVVSNENEIFLRNPEGKKEKRVTDSNLTLISLKGISKR</sequence>
<evidence type="ECO:0000313" key="2">
    <source>
        <dbReference type="Proteomes" id="UP001199355"/>
    </source>
</evidence>
<keyword evidence="2" id="KW-1185">Reference proteome</keyword>
<accession>A0AAE3B080</accession>
<feature type="non-terminal residue" evidence="1">
    <location>
        <position position="86"/>
    </location>
</feature>
<dbReference type="EMBL" id="JAJEQF010000052">
    <property type="protein sequence ID" value="MCC2168942.1"/>
    <property type="molecule type" value="Genomic_DNA"/>
</dbReference>
<comment type="caution">
    <text evidence="1">The sequence shown here is derived from an EMBL/GenBank/DDBJ whole genome shotgun (WGS) entry which is preliminary data.</text>
</comment>
<gene>
    <name evidence="1" type="ORF">LKD45_14815</name>
</gene>
<protein>
    <submittedName>
        <fullName evidence="1">Uncharacterized protein</fullName>
    </submittedName>
</protein>